<dbReference type="Gene3D" id="3.40.50.20">
    <property type="match status" value="1"/>
</dbReference>
<evidence type="ECO:0000256" key="6">
    <source>
        <dbReference type="RuleBase" id="RU361200"/>
    </source>
</evidence>
<dbReference type="InterPro" id="IPR013815">
    <property type="entry name" value="ATP_grasp_subdomain_1"/>
</dbReference>
<dbReference type="GO" id="GO:0034028">
    <property type="term" value="F:5-(carboxyamino)imidazole ribonucleotide synthase activity"/>
    <property type="evidence" value="ECO:0007669"/>
    <property type="project" value="UniProtKB-UniRule"/>
</dbReference>
<dbReference type="SUPFAM" id="SSF56059">
    <property type="entry name" value="Glutathione synthetase ATP-binding domain-like"/>
    <property type="match status" value="1"/>
</dbReference>
<dbReference type="InterPro" id="IPR054350">
    <property type="entry name" value="PurT/PurK_preATP-grasp"/>
</dbReference>
<dbReference type="PROSITE" id="PS50975">
    <property type="entry name" value="ATP_GRASP"/>
    <property type="match status" value="1"/>
</dbReference>
<dbReference type="UniPathway" id="UPA00074">
    <property type="reaction ID" value="UER00942"/>
</dbReference>
<accession>A0A1W9KU74</accession>
<name>A0A1W9KU74_9BURK</name>
<dbReference type="Gene3D" id="3.30.1490.20">
    <property type="entry name" value="ATP-grasp fold, A domain"/>
    <property type="match status" value="1"/>
</dbReference>
<evidence type="ECO:0000313" key="9">
    <source>
        <dbReference type="Proteomes" id="UP000192505"/>
    </source>
</evidence>
<dbReference type="NCBIfam" id="NF004677">
    <property type="entry name" value="PRK06019.1-3"/>
    <property type="match status" value="1"/>
</dbReference>
<dbReference type="PANTHER" id="PTHR11609:SF5">
    <property type="entry name" value="PHOSPHORIBOSYLAMINOIMIDAZOLE CARBOXYLASE"/>
    <property type="match status" value="1"/>
</dbReference>
<evidence type="ECO:0000256" key="4">
    <source>
        <dbReference type="ARBA" id="ARBA00022840"/>
    </source>
</evidence>
<dbReference type="GO" id="GO:0046872">
    <property type="term" value="F:metal ion binding"/>
    <property type="evidence" value="ECO:0007669"/>
    <property type="project" value="InterPro"/>
</dbReference>
<feature type="binding site" evidence="5">
    <location>
        <position position="223"/>
    </location>
    <ligand>
        <name>ATP</name>
        <dbReference type="ChEBI" id="CHEBI:30616"/>
    </ligand>
</feature>
<dbReference type="PANTHER" id="PTHR11609">
    <property type="entry name" value="PURINE BIOSYNTHESIS PROTEIN 6/7, PUR6/7"/>
    <property type="match status" value="1"/>
</dbReference>
<comment type="caution">
    <text evidence="8">The sequence shown here is derived from an EMBL/GenBank/DDBJ whole genome shotgun (WGS) entry which is preliminary data.</text>
</comment>
<comment type="pathway">
    <text evidence="5 6">Purine metabolism; IMP biosynthesis via de novo pathway; 5-amino-1-(5-phospho-D-ribosyl)imidazole-4-carboxylate from 5-amino-1-(5-phospho-D-ribosyl)imidazole (N5-CAIR route): step 1/2.</text>
</comment>
<keyword evidence="3 5" id="KW-0658">Purine biosynthesis</keyword>
<comment type="function">
    <text evidence="6">Catalyzes the ATP-dependent conversion of 5-aminoimidazole ribonucleotide (AIR) and HCO(3)- to N5-carboxyaminoimidazole ribonucleotide (N5-CAIR).</text>
</comment>
<dbReference type="InterPro" id="IPR011761">
    <property type="entry name" value="ATP-grasp"/>
</dbReference>
<feature type="binding site" evidence="5">
    <location>
        <begin position="286"/>
        <end position="287"/>
    </location>
    <ligand>
        <name>ATP</name>
        <dbReference type="ChEBI" id="CHEBI:30616"/>
    </ligand>
</feature>
<dbReference type="GO" id="GO:0005829">
    <property type="term" value="C:cytosol"/>
    <property type="evidence" value="ECO:0007669"/>
    <property type="project" value="TreeGrafter"/>
</dbReference>
<evidence type="ECO:0000313" key="8">
    <source>
        <dbReference type="EMBL" id="OQW88020.1"/>
    </source>
</evidence>
<dbReference type="NCBIfam" id="NF004679">
    <property type="entry name" value="PRK06019.1-5"/>
    <property type="match status" value="1"/>
</dbReference>
<dbReference type="AlphaFoldDB" id="A0A1W9KU74"/>
<feature type="binding site" evidence="5">
    <location>
        <begin position="192"/>
        <end position="195"/>
    </location>
    <ligand>
        <name>ATP</name>
        <dbReference type="ChEBI" id="CHEBI:30616"/>
    </ligand>
</feature>
<evidence type="ECO:0000256" key="5">
    <source>
        <dbReference type="HAMAP-Rule" id="MF_01928"/>
    </source>
</evidence>
<dbReference type="GO" id="GO:0006189">
    <property type="term" value="P:'de novo' IMP biosynthetic process"/>
    <property type="evidence" value="ECO:0007669"/>
    <property type="project" value="UniProtKB-UniRule"/>
</dbReference>
<dbReference type="SUPFAM" id="SSF52440">
    <property type="entry name" value="PreATP-grasp domain"/>
    <property type="match status" value="1"/>
</dbReference>
<dbReference type="EC" id="6.3.4.18" evidence="5 6"/>
<evidence type="ECO:0000259" key="7">
    <source>
        <dbReference type="PROSITE" id="PS50975"/>
    </source>
</evidence>
<dbReference type="FunFam" id="3.30.1490.20:FF:000015">
    <property type="entry name" value="N5-carboxyaminoimidazole ribonucleotide synthase"/>
    <property type="match status" value="1"/>
</dbReference>
<gene>
    <name evidence="5 6" type="primary">purK</name>
    <name evidence="8" type="ORF">BWK72_09695</name>
</gene>
<organism evidence="8 9">
    <name type="scientific">Rhodoferax ferrireducens</name>
    <dbReference type="NCBI Taxonomy" id="192843"/>
    <lineage>
        <taxon>Bacteria</taxon>
        <taxon>Pseudomonadati</taxon>
        <taxon>Pseudomonadota</taxon>
        <taxon>Betaproteobacteria</taxon>
        <taxon>Burkholderiales</taxon>
        <taxon>Comamonadaceae</taxon>
        <taxon>Rhodoferax</taxon>
    </lineage>
</organism>
<evidence type="ECO:0000256" key="2">
    <source>
        <dbReference type="ARBA" id="ARBA00022741"/>
    </source>
</evidence>
<dbReference type="Pfam" id="PF17769">
    <property type="entry name" value="PurK_C"/>
    <property type="match status" value="1"/>
</dbReference>
<comment type="similarity">
    <text evidence="5 6">Belongs to the PurK/PurT family.</text>
</comment>
<keyword evidence="1 5" id="KW-0436">Ligase</keyword>
<dbReference type="Gene3D" id="3.30.470.20">
    <property type="entry name" value="ATP-grasp fold, B domain"/>
    <property type="match status" value="1"/>
</dbReference>
<dbReference type="InterPro" id="IPR011054">
    <property type="entry name" value="Rudment_hybrid_motif"/>
</dbReference>
<dbReference type="Pfam" id="PF02222">
    <property type="entry name" value="ATP-grasp"/>
    <property type="match status" value="1"/>
</dbReference>
<evidence type="ECO:0000256" key="3">
    <source>
        <dbReference type="ARBA" id="ARBA00022755"/>
    </source>
</evidence>
<dbReference type="NCBIfam" id="TIGR01161">
    <property type="entry name" value="purK"/>
    <property type="match status" value="1"/>
</dbReference>
<protein>
    <recommendedName>
        <fullName evidence="5 6">N5-carboxyaminoimidazole ribonucleotide synthase</fullName>
        <shortName evidence="5 6">N5-CAIR synthase</shortName>
        <ecNumber evidence="5 6">6.3.4.18</ecNumber>
    </recommendedName>
    <alternativeName>
        <fullName evidence="5 6">5-(carboxyamino)imidazole ribonucleotide synthetase</fullName>
    </alternativeName>
</protein>
<feature type="binding site" evidence="5">
    <location>
        <position position="118"/>
    </location>
    <ligand>
        <name>ATP</name>
        <dbReference type="ChEBI" id="CHEBI:30616"/>
    </ligand>
</feature>
<comment type="function">
    <text evidence="5">Catalyzes the ATP-dependent conversion of 5-aminoimidazole ribonucleotide (AIR) and HCO(3)(-) to N5-carboxyaminoimidazole ribonucleotide (N5-CAIR).</text>
</comment>
<proteinExistence type="inferred from homology"/>
<dbReference type="Proteomes" id="UP000192505">
    <property type="component" value="Unassembled WGS sequence"/>
</dbReference>
<feature type="binding site" evidence="5">
    <location>
        <begin position="162"/>
        <end position="168"/>
    </location>
    <ligand>
        <name>ATP</name>
        <dbReference type="ChEBI" id="CHEBI:30616"/>
    </ligand>
</feature>
<keyword evidence="4 5" id="KW-0067">ATP-binding</keyword>
<feature type="binding site" evidence="5">
    <location>
        <position position="200"/>
    </location>
    <ligand>
        <name>ATP</name>
        <dbReference type="ChEBI" id="CHEBI:30616"/>
    </ligand>
</feature>
<dbReference type="HAMAP" id="MF_01928">
    <property type="entry name" value="PurK"/>
    <property type="match status" value="1"/>
</dbReference>
<evidence type="ECO:0000256" key="1">
    <source>
        <dbReference type="ARBA" id="ARBA00022598"/>
    </source>
</evidence>
<sequence>MSGPILLPGATGLNGDGQPTTLGVMGGGQLGRMFVQAAQSMGYFTVVLDPDVVSPAGLVSHYHIQTDYLDQQGLVQLMQRCAAITTEFENVPAGALVTLGAARPTAPSADAVAIAQDRIKEKAHLALSGVPVAPYAVIETPEQLAAVTDDLLPGILKTARLGYDGKGQVRVSSRAELAVAWESLKGVPCVLEKMLPLAAECSVIVARGWTGECVHFAPQRNLHREGILAVTEAYEGNMPTALAQKAVAAAKNIADELHYVGVLCVEFFVLAEGSAEREALGALVVNEMAPRPHNSGHYTLDACDVSQFDLQVRTLAGLPLVQPRQHSAAVMLNLLGDLWVNGATPPWDAVLALPGVHLHLYGKLQANKGRKMGHLTVTAATPAQANATALQAADLLGIEAF</sequence>
<dbReference type="GO" id="GO:0005524">
    <property type="term" value="F:ATP binding"/>
    <property type="evidence" value="ECO:0007669"/>
    <property type="project" value="UniProtKB-UniRule"/>
</dbReference>
<comment type="catalytic activity">
    <reaction evidence="5 6">
        <text>5-amino-1-(5-phospho-beta-D-ribosyl)imidazole + hydrogencarbonate + ATP = 5-carboxyamino-1-(5-phospho-D-ribosyl)imidazole + ADP + phosphate + 2 H(+)</text>
        <dbReference type="Rhea" id="RHEA:19317"/>
        <dbReference type="ChEBI" id="CHEBI:15378"/>
        <dbReference type="ChEBI" id="CHEBI:17544"/>
        <dbReference type="ChEBI" id="CHEBI:30616"/>
        <dbReference type="ChEBI" id="CHEBI:43474"/>
        <dbReference type="ChEBI" id="CHEBI:58730"/>
        <dbReference type="ChEBI" id="CHEBI:137981"/>
        <dbReference type="ChEBI" id="CHEBI:456216"/>
        <dbReference type="EC" id="6.3.4.18"/>
    </reaction>
</comment>
<feature type="domain" description="ATP-grasp" evidence="7">
    <location>
        <begin position="122"/>
        <end position="316"/>
    </location>
</feature>
<dbReference type="InterPro" id="IPR003135">
    <property type="entry name" value="ATP-grasp_carboxylate-amine"/>
</dbReference>
<dbReference type="EMBL" id="MTEI01000005">
    <property type="protein sequence ID" value="OQW88020.1"/>
    <property type="molecule type" value="Genomic_DNA"/>
</dbReference>
<feature type="binding site" evidence="5">
    <location>
        <position position="157"/>
    </location>
    <ligand>
        <name>ATP</name>
        <dbReference type="ChEBI" id="CHEBI:30616"/>
    </ligand>
</feature>
<dbReference type="InterPro" id="IPR040686">
    <property type="entry name" value="PurK_C"/>
</dbReference>
<dbReference type="GO" id="GO:0004638">
    <property type="term" value="F:phosphoribosylaminoimidazole carboxylase activity"/>
    <property type="evidence" value="ECO:0007669"/>
    <property type="project" value="InterPro"/>
</dbReference>
<dbReference type="SUPFAM" id="SSF51246">
    <property type="entry name" value="Rudiment single hybrid motif"/>
    <property type="match status" value="1"/>
</dbReference>
<dbReference type="InterPro" id="IPR016185">
    <property type="entry name" value="PreATP-grasp_dom_sf"/>
</dbReference>
<keyword evidence="2 5" id="KW-0547">Nucleotide-binding</keyword>
<reference evidence="8 9" key="1">
    <citation type="submission" date="2017-01" db="EMBL/GenBank/DDBJ databases">
        <title>Novel large sulfur bacteria in the metagenomes of groundwater-fed chemosynthetic microbial mats in the Lake Huron basin.</title>
        <authorList>
            <person name="Sharrar A.M."/>
            <person name="Flood B.E."/>
            <person name="Bailey J.V."/>
            <person name="Jones D.S."/>
            <person name="Biddanda B."/>
            <person name="Ruberg S.A."/>
            <person name="Marcus D.N."/>
            <person name="Dick G.J."/>
        </authorList>
    </citation>
    <scope>NUCLEOTIDE SEQUENCE [LARGE SCALE GENOMIC DNA]</scope>
    <source>
        <strain evidence="8">A7</strain>
    </source>
</reference>
<comment type="subunit">
    <text evidence="5 6">Homodimer.</text>
</comment>
<dbReference type="Pfam" id="PF22660">
    <property type="entry name" value="RS_preATP-grasp-like"/>
    <property type="match status" value="1"/>
</dbReference>
<dbReference type="InterPro" id="IPR005875">
    <property type="entry name" value="PurK"/>
</dbReference>